<keyword evidence="1" id="KW-1133">Transmembrane helix</keyword>
<sequence length="62" mass="7124">MLTKITWFSLIGVILIATIAMIFVFPYAWAKWTFAGLALFEVVIFYLLDLLRKSAPAEEKIK</sequence>
<accession>A0ABT3E4N3</accession>
<keyword evidence="1" id="KW-0472">Membrane</keyword>
<dbReference type="Proteomes" id="UP001526225">
    <property type="component" value="Unassembled WGS sequence"/>
</dbReference>
<dbReference type="EMBL" id="JAOZFE010000004">
    <property type="protein sequence ID" value="MCW0953385.1"/>
    <property type="molecule type" value="Genomic_DNA"/>
</dbReference>
<protein>
    <submittedName>
        <fullName evidence="2">Uncharacterized protein</fullName>
    </submittedName>
</protein>
<feature type="transmembrane region" description="Helical" evidence="1">
    <location>
        <begin position="34"/>
        <end position="51"/>
    </location>
</feature>
<keyword evidence="3" id="KW-1185">Reference proteome</keyword>
<evidence type="ECO:0000313" key="3">
    <source>
        <dbReference type="Proteomes" id="UP001526225"/>
    </source>
</evidence>
<organism evidence="2 3">
    <name type="scientific">Weissella ceti</name>
    <dbReference type="NCBI Taxonomy" id="759620"/>
    <lineage>
        <taxon>Bacteria</taxon>
        <taxon>Bacillati</taxon>
        <taxon>Bacillota</taxon>
        <taxon>Bacilli</taxon>
        <taxon>Lactobacillales</taxon>
        <taxon>Lactobacillaceae</taxon>
        <taxon>Weissella</taxon>
    </lineage>
</organism>
<reference evidence="2 3" key="1">
    <citation type="submission" date="2022-10" db="EMBL/GenBank/DDBJ databases">
        <title>Weissella fermenti sp. nov., isolated from fermented cabbage.</title>
        <authorList>
            <person name="Lee J.K."/>
            <person name="Baek J.H."/>
            <person name="Choi D.G."/>
            <person name="Kim J.M."/>
            <person name="Jeon C.O."/>
        </authorList>
    </citation>
    <scope>NUCLEOTIDE SEQUENCE [LARGE SCALE GENOMIC DNA]</scope>
    <source>
        <strain evidence="2 3">KACC 18534</strain>
    </source>
</reference>
<keyword evidence="1" id="KW-0812">Transmembrane</keyword>
<dbReference type="RefSeq" id="WP_213408901.1">
    <property type="nucleotide sequence ID" value="NZ_CP074441.1"/>
</dbReference>
<feature type="transmembrane region" description="Helical" evidence="1">
    <location>
        <begin position="7"/>
        <end position="28"/>
    </location>
</feature>
<name>A0ABT3E4N3_9LACO</name>
<gene>
    <name evidence="2" type="ORF">OIT44_04765</name>
</gene>
<proteinExistence type="predicted"/>
<comment type="caution">
    <text evidence="2">The sequence shown here is derived from an EMBL/GenBank/DDBJ whole genome shotgun (WGS) entry which is preliminary data.</text>
</comment>
<evidence type="ECO:0000256" key="1">
    <source>
        <dbReference type="SAM" id="Phobius"/>
    </source>
</evidence>
<evidence type="ECO:0000313" key="2">
    <source>
        <dbReference type="EMBL" id="MCW0953385.1"/>
    </source>
</evidence>